<sequence length="262" mass="29847">MDLQILISKKGTRVVKATELHRALGLADHHYQNNVRHWLKDVFQFTDGIRRPEGLKDYARSPQSKGALMQEYYLQLELAKLIALSSKSKVKQAIATKLSKEEKVYPEHVSLTAAETLELLEQTKAMARISCQKAAESRHLAYYTSKRGSSEFWNHFRKENVVLTTMADLRDQLEHRGQKPSARFDLRDLLIRADAYELIRVGIIDHYAALGNSLPYAQELGRLAKELAIQLRLEVVDDRKGDLLFAPVADAEVVRKLQRVAA</sequence>
<reference evidence="2" key="1">
    <citation type="submission" date="2016-10" db="EMBL/GenBank/DDBJ databases">
        <authorList>
            <person name="Varghese N."/>
            <person name="Submissions S."/>
        </authorList>
    </citation>
    <scope>NUCLEOTIDE SEQUENCE [LARGE SCALE GENOMIC DNA]</scope>
    <source>
        <strain evidence="2">DSM 24740</strain>
    </source>
</reference>
<dbReference type="InParanoid" id="A0A1H9JT25"/>
<dbReference type="OrthoDB" id="1492311at2"/>
<proteinExistence type="predicted"/>
<dbReference type="RefSeq" id="WP_090170287.1">
    <property type="nucleotide sequence ID" value="NZ_FOFB01000018.1"/>
</dbReference>
<dbReference type="AlphaFoldDB" id="A0A1H9JT25"/>
<accession>A0A1H9JT25</accession>
<dbReference type="EMBL" id="FOFB01000018">
    <property type="protein sequence ID" value="SEQ89725.1"/>
    <property type="molecule type" value="Genomic_DNA"/>
</dbReference>
<name>A0A1H9JT25_9BACT</name>
<organism evidence="1 2">
    <name type="scientific">Neolewinella agarilytica</name>
    <dbReference type="NCBI Taxonomy" id="478744"/>
    <lineage>
        <taxon>Bacteria</taxon>
        <taxon>Pseudomonadati</taxon>
        <taxon>Bacteroidota</taxon>
        <taxon>Saprospiria</taxon>
        <taxon>Saprospirales</taxon>
        <taxon>Lewinellaceae</taxon>
        <taxon>Neolewinella</taxon>
    </lineage>
</organism>
<protein>
    <submittedName>
        <fullName evidence="1">Uncharacterized protein</fullName>
    </submittedName>
</protein>
<dbReference type="Proteomes" id="UP000199021">
    <property type="component" value="Unassembled WGS sequence"/>
</dbReference>
<gene>
    <name evidence="1" type="ORF">SAMN05444359_11850</name>
</gene>
<keyword evidence="2" id="KW-1185">Reference proteome</keyword>
<evidence type="ECO:0000313" key="2">
    <source>
        <dbReference type="Proteomes" id="UP000199021"/>
    </source>
</evidence>
<evidence type="ECO:0000313" key="1">
    <source>
        <dbReference type="EMBL" id="SEQ89725.1"/>
    </source>
</evidence>